<dbReference type="RefSeq" id="XP_008616328.1">
    <property type="nucleotide sequence ID" value="XM_008618106.1"/>
</dbReference>
<evidence type="ECO:0000313" key="3">
    <source>
        <dbReference type="EMBL" id="EQC30196.1"/>
    </source>
</evidence>
<keyword evidence="2" id="KW-1133">Transmembrane helix</keyword>
<dbReference type="AlphaFoldDB" id="T0Q6G1"/>
<sequence>MKLTAVFSSSPGRALLRTLRWESISAVSLYFASTFLSRFCKSSRATSAVGIASGYVLAVLLTLVTLLSVTAIDYGLDRSPTTRGPDDQSGQGHGRQTDPSATD</sequence>
<dbReference type="VEuPathDB" id="FungiDB:SDRG_12048"/>
<dbReference type="EMBL" id="JH767177">
    <property type="protein sequence ID" value="EQC30196.1"/>
    <property type="molecule type" value="Genomic_DNA"/>
</dbReference>
<accession>T0Q6G1</accession>
<keyword evidence="2" id="KW-0812">Transmembrane</keyword>
<evidence type="ECO:0000313" key="4">
    <source>
        <dbReference type="Proteomes" id="UP000030762"/>
    </source>
</evidence>
<keyword evidence="4" id="KW-1185">Reference proteome</keyword>
<evidence type="ECO:0000256" key="1">
    <source>
        <dbReference type="SAM" id="MobiDB-lite"/>
    </source>
</evidence>
<protein>
    <submittedName>
        <fullName evidence="3">Uncharacterized protein</fullName>
    </submittedName>
</protein>
<name>T0Q6G1_SAPDV</name>
<feature type="transmembrane region" description="Helical" evidence="2">
    <location>
        <begin position="52"/>
        <end position="72"/>
    </location>
</feature>
<feature type="region of interest" description="Disordered" evidence="1">
    <location>
        <begin position="76"/>
        <end position="103"/>
    </location>
</feature>
<dbReference type="Proteomes" id="UP000030762">
    <property type="component" value="Unassembled WGS sequence"/>
</dbReference>
<keyword evidence="2" id="KW-0472">Membrane</keyword>
<dbReference type="InParanoid" id="T0Q6G1"/>
<gene>
    <name evidence="3" type="ORF">SDRG_12048</name>
</gene>
<dbReference type="GeneID" id="19952775"/>
<organism evidence="3 4">
    <name type="scientific">Saprolegnia diclina (strain VS20)</name>
    <dbReference type="NCBI Taxonomy" id="1156394"/>
    <lineage>
        <taxon>Eukaryota</taxon>
        <taxon>Sar</taxon>
        <taxon>Stramenopiles</taxon>
        <taxon>Oomycota</taxon>
        <taxon>Saprolegniomycetes</taxon>
        <taxon>Saprolegniales</taxon>
        <taxon>Saprolegniaceae</taxon>
        <taxon>Saprolegnia</taxon>
    </lineage>
</organism>
<proteinExistence type="predicted"/>
<evidence type="ECO:0000256" key="2">
    <source>
        <dbReference type="SAM" id="Phobius"/>
    </source>
</evidence>
<reference evidence="3 4" key="1">
    <citation type="submission" date="2012-04" db="EMBL/GenBank/DDBJ databases">
        <title>The Genome Sequence of Saprolegnia declina VS20.</title>
        <authorList>
            <consortium name="The Broad Institute Genome Sequencing Platform"/>
            <person name="Russ C."/>
            <person name="Nusbaum C."/>
            <person name="Tyler B."/>
            <person name="van West P."/>
            <person name="Dieguez-Uribeondo J."/>
            <person name="de Bruijn I."/>
            <person name="Tripathy S."/>
            <person name="Jiang R."/>
            <person name="Young S.K."/>
            <person name="Zeng Q."/>
            <person name="Gargeya S."/>
            <person name="Fitzgerald M."/>
            <person name="Haas B."/>
            <person name="Abouelleil A."/>
            <person name="Alvarado L."/>
            <person name="Arachchi H.M."/>
            <person name="Berlin A."/>
            <person name="Chapman S.B."/>
            <person name="Goldberg J."/>
            <person name="Griggs A."/>
            <person name="Gujja S."/>
            <person name="Hansen M."/>
            <person name="Howarth C."/>
            <person name="Imamovic A."/>
            <person name="Larimer J."/>
            <person name="McCowen C."/>
            <person name="Montmayeur A."/>
            <person name="Murphy C."/>
            <person name="Neiman D."/>
            <person name="Pearson M."/>
            <person name="Priest M."/>
            <person name="Roberts A."/>
            <person name="Saif S."/>
            <person name="Shea T."/>
            <person name="Sisk P."/>
            <person name="Sykes S."/>
            <person name="Wortman J."/>
            <person name="Nusbaum C."/>
            <person name="Birren B."/>
        </authorList>
    </citation>
    <scope>NUCLEOTIDE SEQUENCE [LARGE SCALE GENOMIC DNA]</scope>
    <source>
        <strain evidence="3 4">VS20</strain>
    </source>
</reference>